<reference evidence="3" key="1">
    <citation type="submission" date="2021-01" db="EMBL/GenBank/DDBJ databases">
        <authorList>
            <person name="Kaushik A."/>
        </authorList>
    </citation>
    <scope>NUCLEOTIDE SEQUENCE</scope>
    <source>
        <strain evidence="3">AG3-1AP</strain>
    </source>
</reference>
<dbReference type="GO" id="GO:0003993">
    <property type="term" value="F:acid phosphatase activity"/>
    <property type="evidence" value="ECO:0007669"/>
    <property type="project" value="TreeGrafter"/>
</dbReference>
<dbReference type="AlphaFoldDB" id="A0A8H3D7J0"/>
<dbReference type="Gene3D" id="3.40.50.1240">
    <property type="entry name" value="Phosphoglycerate mutase-like"/>
    <property type="match status" value="1"/>
</dbReference>
<dbReference type="InterPro" id="IPR033379">
    <property type="entry name" value="Acid_Pase_AS"/>
</dbReference>
<gene>
    <name evidence="3" type="ORF">RDB_LOCUS126810</name>
</gene>
<evidence type="ECO:0000313" key="4">
    <source>
        <dbReference type="Proteomes" id="UP000663831"/>
    </source>
</evidence>
<keyword evidence="1" id="KW-0378">Hydrolase</keyword>
<organism evidence="3 4">
    <name type="scientific">Rhizoctonia solani</name>
    <dbReference type="NCBI Taxonomy" id="456999"/>
    <lineage>
        <taxon>Eukaryota</taxon>
        <taxon>Fungi</taxon>
        <taxon>Dikarya</taxon>
        <taxon>Basidiomycota</taxon>
        <taxon>Agaricomycotina</taxon>
        <taxon>Agaricomycetes</taxon>
        <taxon>Cantharellales</taxon>
        <taxon>Ceratobasidiaceae</taxon>
        <taxon>Rhizoctonia</taxon>
    </lineage>
</organism>
<dbReference type="CDD" id="cd07061">
    <property type="entry name" value="HP_HAP_like"/>
    <property type="match status" value="1"/>
</dbReference>
<dbReference type="PROSITE" id="PS00616">
    <property type="entry name" value="HIS_ACID_PHOSPHAT_1"/>
    <property type="match status" value="1"/>
</dbReference>
<dbReference type="Proteomes" id="UP000663831">
    <property type="component" value="Unassembled WGS sequence"/>
</dbReference>
<accession>A0A8H3D7J0</accession>
<evidence type="ECO:0000313" key="3">
    <source>
        <dbReference type="EMBL" id="CAE6507368.1"/>
    </source>
</evidence>
<evidence type="ECO:0000256" key="1">
    <source>
        <dbReference type="ARBA" id="ARBA00022801"/>
    </source>
</evidence>
<dbReference type="Pfam" id="PF00328">
    <property type="entry name" value="His_Phos_2"/>
    <property type="match status" value="1"/>
</dbReference>
<keyword evidence="2" id="KW-0812">Transmembrane</keyword>
<dbReference type="PANTHER" id="PTHR20963:SF42">
    <property type="entry name" value="PHOSPHOGLYCERATE MUTASE-LIKE PROTEIN"/>
    <property type="match status" value="1"/>
</dbReference>
<dbReference type="PANTHER" id="PTHR20963">
    <property type="entry name" value="MULTIPLE INOSITOL POLYPHOSPHATE PHOSPHATASE-RELATED"/>
    <property type="match status" value="1"/>
</dbReference>
<evidence type="ECO:0008006" key="5">
    <source>
        <dbReference type="Google" id="ProtNLM"/>
    </source>
</evidence>
<dbReference type="OrthoDB" id="6509975at2759"/>
<sequence>MGDQARYEDEEIELLIPGKRHSDPCRSKTISRAFYFLSFSLGILACISIQAIARFIGILPIKTPHSPETHFPPSHPANWEPAKFPHDVGYPGPTPTGVEAAVLATASAYPTHMGSAGLVAPSFIIGTNRTDGFNLFKSWGSLSPWYSVSSAEFGLPDARVDAPETCRITGVHFLHRHGARYPTYDLEWGQPLVLANKLKSIENINATGQLGFLNNWTYKLGAEVLTPFGRGQLYDLGVSMRMRYGHLLNNFTESNTIPVFRTESQNRMLESSLNFAYGFFGHPIEGQYQQVIMSQHSGFNNTISPWDICPNAKIPAKAFPGIALVKKWGDIYLKDAVVRFKAMAPKVNWLPEHAHAAQKMCAYETVALGYSEFCGLFTKEEWDGFDYSLDLGFWYNDAYGSPIGQALGLGWLSELVARLTHTPIEVHNTTTNATMHDSVRFPLDQSIYVDSTHETVFLNIMTALNLTNFAIDGQLPFTHIPPNRKFKSSRIAPFATNMQVQLLSCTSRPEPQIRLVINDGVTPLTTIRGCPEDKAGMCPLNTFVNAQKEIIRTSSFDWACHGDWEIEKGWSTTRGMPPAKKPKNPTL</sequence>
<keyword evidence="2" id="KW-1133">Transmembrane helix</keyword>
<dbReference type="InterPro" id="IPR000560">
    <property type="entry name" value="His_Pase_clade-2"/>
</dbReference>
<protein>
    <recommendedName>
        <fullName evidence="5">3-phytase A</fullName>
    </recommendedName>
</protein>
<dbReference type="SUPFAM" id="SSF53254">
    <property type="entry name" value="Phosphoglycerate mutase-like"/>
    <property type="match status" value="1"/>
</dbReference>
<keyword evidence="2" id="KW-0472">Membrane</keyword>
<name>A0A8H3D7J0_9AGAM</name>
<evidence type="ECO:0000256" key="2">
    <source>
        <dbReference type="SAM" id="Phobius"/>
    </source>
</evidence>
<feature type="transmembrane region" description="Helical" evidence="2">
    <location>
        <begin position="34"/>
        <end position="56"/>
    </location>
</feature>
<proteinExistence type="predicted"/>
<dbReference type="EMBL" id="CAJMWV010005040">
    <property type="protein sequence ID" value="CAE6507368.1"/>
    <property type="molecule type" value="Genomic_DNA"/>
</dbReference>
<comment type="caution">
    <text evidence="3">The sequence shown here is derived from an EMBL/GenBank/DDBJ whole genome shotgun (WGS) entry which is preliminary data.</text>
</comment>
<dbReference type="InterPro" id="IPR029033">
    <property type="entry name" value="His_PPase_superfam"/>
</dbReference>